<keyword evidence="2" id="KW-0175">Coiled coil</keyword>
<dbReference type="Gene3D" id="3.20.20.520">
    <property type="entry name" value="Glycosyl hydrolase family 115"/>
    <property type="match status" value="1"/>
</dbReference>
<dbReference type="Pfam" id="PF17829">
    <property type="entry name" value="GH115_C"/>
    <property type="match status" value="1"/>
</dbReference>
<evidence type="ECO:0000313" key="6">
    <source>
        <dbReference type="Proteomes" id="UP000184420"/>
    </source>
</evidence>
<gene>
    <name evidence="5" type="ORF">SAMN05444266_10827</name>
</gene>
<evidence type="ECO:0000256" key="1">
    <source>
        <dbReference type="ARBA" id="ARBA00022801"/>
    </source>
</evidence>
<name>A0A1M7IMY5_9BACT</name>
<sequence length="827" mass="93860">MRLKHLFLLSISIVAATSLTAQSPDVVWYNGKSPVTYSLQSSGSPIIQVALDMFRGDINAVTGRMPAPATGKNSNIRIVQLSHSNSRELKQLGVPVDSLAGAMDAFFIKATHQQLLVVGSDARGTAYGILELSRLAGVSPWIWWGDVQPEKKSRLQVPATYRNLQSPTVAYRGIFINDEDWSLRPWSSKRYDPQVDTGIISAQTYKQVFKLLLRLRANTIWPAMHTGTVAFYFTKGAKEMADSCGIVIGTSHCEPLMRNNVDEWKESQRGHFSYIDNHDAVINYWIERLKEVKLSENFFTIGMRGIHDGSMEGVKTLKEKTDALQSVIYEQRELLSKYINPDLKKIPQQFVPYKEVLEIYENGLQVPDDVMLTWCDDNYGYLTRLSDAQQQQRSGGAGVYYHLSYWGRPHDYLWLTTTQPGLIYNEMREAYDHNARRLWVANVHDPKIAGYDLEFFLDLAWNIHDISPATINNKMRSYLIRDFGQAAGEQLFPAILEFYRLCGIRRPEFMGWSKVEEDKAKYPRGWTPVVNTAFSETEFGGELDRYLNSYEQIKKTLQQVEQKLPAHQQDAFFARIKYPVYGAAAMATKWLEAQRARRLAAEPLPDSIALKNACYKSQHAYEEIVKLTNQYNNVMAGGKWKYAMHAEPRDLLVFRAPELPLKDVKNITTANAPDLTLKTKGVIAANAADYTKATGNLRIIQSLGHSMEAVSLPKGASISFDFEVEQSGPAVLRTAVIPTQPNDRGDIRFSVTMDDGRPVVCSFKEPYRSEGWKQNVMRGQAVKVTQHQLSQGRHTLTITALDNHVVVDQWMIDFMPDRQFYMFPVGK</sequence>
<dbReference type="AlphaFoldDB" id="A0A1M7IMY5"/>
<dbReference type="Pfam" id="PF15979">
    <property type="entry name" value="Glyco_hydro_115"/>
    <property type="match status" value="1"/>
</dbReference>
<dbReference type="PANTHER" id="PTHR37842:SF2">
    <property type="entry name" value="GYLCOSYL HYDROLASE 115 C-TERMINAL DOMAIN-CONTAINING PROTEIN"/>
    <property type="match status" value="1"/>
</dbReference>
<feature type="domain" description="Gylcosyl hydrolase 115 C-terminal" evidence="4">
    <location>
        <begin position="679"/>
        <end position="821"/>
    </location>
</feature>
<dbReference type="GO" id="GO:0016787">
    <property type="term" value="F:hydrolase activity"/>
    <property type="evidence" value="ECO:0007669"/>
    <property type="project" value="UniProtKB-KW"/>
</dbReference>
<dbReference type="STRING" id="1419482.SAMN05444266_10827"/>
<proteinExistence type="predicted"/>
<dbReference type="GO" id="GO:0005975">
    <property type="term" value="P:carbohydrate metabolic process"/>
    <property type="evidence" value="ECO:0007669"/>
    <property type="project" value="UniProtKB-ARBA"/>
</dbReference>
<dbReference type="InterPro" id="IPR031924">
    <property type="entry name" value="GH115"/>
</dbReference>
<dbReference type="OrthoDB" id="8727830at2"/>
<dbReference type="InterPro" id="IPR042301">
    <property type="entry name" value="GH115_sf"/>
</dbReference>
<feature type="coiled-coil region" evidence="2">
    <location>
        <begin position="543"/>
        <end position="570"/>
    </location>
</feature>
<dbReference type="Proteomes" id="UP000184420">
    <property type="component" value="Unassembled WGS sequence"/>
</dbReference>
<keyword evidence="6" id="KW-1185">Reference proteome</keyword>
<dbReference type="PANTHER" id="PTHR37842">
    <property type="match status" value="1"/>
</dbReference>
<dbReference type="Gene3D" id="3.30.379.10">
    <property type="entry name" value="Chitobiase/beta-hexosaminidase domain 2-like"/>
    <property type="match status" value="1"/>
</dbReference>
<evidence type="ECO:0000256" key="2">
    <source>
        <dbReference type="SAM" id="Coils"/>
    </source>
</evidence>
<reference evidence="5 6" key="1">
    <citation type="submission" date="2016-11" db="EMBL/GenBank/DDBJ databases">
        <authorList>
            <person name="Jaros S."/>
            <person name="Januszkiewicz K."/>
            <person name="Wedrychowicz H."/>
        </authorList>
    </citation>
    <scope>NUCLEOTIDE SEQUENCE [LARGE SCALE GENOMIC DNA]</scope>
    <source>
        <strain evidence="5 6">DSM 27406</strain>
    </source>
</reference>
<organism evidence="5 6">
    <name type="scientific">Chitinophaga jiangningensis</name>
    <dbReference type="NCBI Taxonomy" id="1419482"/>
    <lineage>
        <taxon>Bacteria</taxon>
        <taxon>Pseudomonadati</taxon>
        <taxon>Bacteroidota</taxon>
        <taxon>Chitinophagia</taxon>
        <taxon>Chitinophagales</taxon>
        <taxon>Chitinophagaceae</taxon>
        <taxon>Chitinophaga</taxon>
    </lineage>
</organism>
<protein>
    <submittedName>
        <fullName evidence="5">Glycosyl hydrolase family 115</fullName>
    </submittedName>
</protein>
<dbReference type="EMBL" id="FRBL01000008">
    <property type="protein sequence ID" value="SHM42039.1"/>
    <property type="molecule type" value="Genomic_DNA"/>
</dbReference>
<evidence type="ECO:0000313" key="5">
    <source>
        <dbReference type="EMBL" id="SHM42039.1"/>
    </source>
</evidence>
<dbReference type="Gene3D" id="1.20.58.2150">
    <property type="match status" value="1"/>
</dbReference>
<feature type="signal peptide" evidence="3">
    <location>
        <begin position="1"/>
        <end position="21"/>
    </location>
</feature>
<keyword evidence="1 5" id="KW-0378">Hydrolase</keyword>
<dbReference type="InterPro" id="IPR041437">
    <property type="entry name" value="GH115_C"/>
</dbReference>
<feature type="chain" id="PRO_5012636016" evidence="3">
    <location>
        <begin position="22"/>
        <end position="827"/>
    </location>
</feature>
<dbReference type="SUPFAM" id="SSF55545">
    <property type="entry name" value="beta-N-acetylhexosaminidase-like domain"/>
    <property type="match status" value="1"/>
</dbReference>
<keyword evidence="3" id="KW-0732">Signal</keyword>
<evidence type="ECO:0000256" key="3">
    <source>
        <dbReference type="SAM" id="SignalP"/>
    </source>
</evidence>
<accession>A0A1M7IMY5</accession>
<dbReference type="InterPro" id="IPR029018">
    <property type="entry name" value="Hex-like_dom2"/>
</dbReference>
<dbReference type="Gene3D" id="2.60.120.1620">
    <property type="match status" value="1"/>
</dbReference>
<evidence type="ECO:0000259" key="4">
    <source>
        <dbReference type="Pfam" id="PF17829"/>
    </source>
</evidence>